<dbReference type="SUPFAM" id="SSF82657">
    <property type="entry name" value="BolA-like"/>
    <property type="match status" value="1"/>
</dbReference>
<evidence type="ECO:0000256" key="1">
    <source>
        <dbReference type="ARBA" id="ARBA00005578"/>
    </source>
</evidence>
<dbReference type="Proteomes" id="UP000175691">
    <property type="component" value="Unassembled WGS sequence"/>
</dbReference>
<evidence type="ECO:0000313" key="5">
    <source>
        <dbReference type="Proteomes" id="UP000175691"/>
    </source>
</evidence>
<dbReference type="STRING" id="1656094.BFC18_04595"/>
<dbReference type="Gene3D" id="3.30.300.90">
    <property type="entry name" value="BolA-like"/>
    <property type="match status" value="1"/>
</dbReference>
<dbReference type="AlphaFoldDB" id="A0A1E7ZEN0"/>
<dbReference type="RefSeq" id="WP_070123770.1">
    <property type="nucleotide sequence ID" value="NZ_MDHN01000008.1"/>
</dbReference>
<name>A0A1E7ZEN0_9ALTE</name>
<dbReference type="PANTHER" id="PTHR46229">
    <property type="entry name" value="BOLA TRANSCRIPTION REGULATOR"/>
    <property type="match status" value="1"/>
</dbReference>
<evidence type="ECO:0000256" key="3">
    <source>
        <dbReference type="SAM" id="MobiDB-lite"/>
    </source>
</evidence>
<dbReference type="PIRSF" id="PIRSF003113">
    <property type="entry name" value="BolA"/>
    <property type="match status" value="1"/>
</dbReference>
<comment type="similarity">
    <text evidence="1 2">Belongs to the BolA/IbaG family.</text>
</comment>
<protein>
    <submittedName>
        <fullName evidence="4">Transcriptional regulator</fullName>
    </submittedName>
</protein>
<dbReference type="InterPro" id="IPR002634">
    <property type="entry name" value="BolA"/>
</dbReference>
<dbReference type="EMBL" id="MDHN01000008">
    <property type="protein sequence ID" value="OFC71988.1"/>
    <property type="molecule type" value="Genomic_DNA"/>
</dbReference>
<sequence length="106" mass="11572">MVDVKAFIEQQLTEALSPVYLEVLDESHMHNVPPGAQSHFKVTVVTSDFENVRRVPRHQKVNGLLAEALQGPVHALAMHTYTPEEWEARGGSVNASPNCLGGSKLG</sequence>
<gene>
    <name evidence="4" type="ORF">BFC18_04595</name>
</gene>
<feature type="region of interest" description="Disordered" evidence="3">
    <location>
        <begin position="87"/>
        <end position="106"/>
    </location>
</feature>
<dbReference type="GO" id="GO:0005829">
    <property type="term" value="C:cytosol"/>
    <property type="evidence" value="ECO:0007669"/>
    <property type="project" value="TreeGrafter"/>
</dbReference>
<dbReference type="GO" id="GO:0006351">
    <property type="term" value="P:DNA-templated transcription"/>
    <property type="evidence" value="ECO:0007669"/>
    <property type="project" value="TreeGrafter"/>
</dbReference>
<evidence type="ECO:0000313" key="4">
    <source>
        <dbReference type="EMBL" id="OFC71988.1"/>
    </source>
</evidence>
<keyword evidence="5" id="KW-1185">Reference proteome</keyword>
<dbReference type="PANTHER" id="PTHR46229:SF2">
    <property type="entry name" value="BOLA-LIKE PROTEIN 1"/>
    <property type="match status" value="1"/>
</dbReference>
<dbReference type="OrthoDB" id="9801469at2"/>
<organism evidence="4 5">
    <name type="scientific">Alteromonas confluentis</name>
    <dbReference type="NCBI Taxonomy" id="1656094"/>
    <lineage>
        <taxon>Bacteria</taxon>
        <taxon>Pseudomonadati</taxon>
        <taxon>Pseudomonadota</taxon>
        <taxon>Gammaproteobacteria</taxon>
        <taxon>Alteromonadales</taxon>
        <taxon>Alteromonadaceae</taxon>
        <taxon>Alteromonas/Salinimonas group</taxon>
        <taxon>Alteromonas</taxon>
    </lineage>
</organism>
<evidence type="ECO:0000256" key="2">
    <source>
        <dbReference type="RuleBase" id="RU003860"/>
    </source>
</evidence>
<dbReference type="Pfam" id="PF01722">
    <property type="entry name" value="BolA"/>
    <property type="match status" value="1"/>
</dbReference>
<proteinExistence type="inferred from homology"/>
<dbReference type="InterPro" id="IPR036065">
    <property type="entry name" value="BolA-like_sf"/>
</dbReference>
<dbReference type="InterPro" id="IPR050961">
    <property type="entry name" value="BolA/IbaG_stress_morph_reg"/>
</dbReference>
<accession>A0A1E7ZEN0</accession>
<comment type="caution">
    <text evidence="4">The sequence shown here is derived from an EMBL/GenBank/DDBJ whole genome shotgun (WGS) entry which is preliminary data.</text>
</comment>
<reference evidence="4 5" key="1">
    <citation type="submission" date="2016-08" db="EMBL/GenBank/DDBJ databases">
        <authorList>
            <person name="Seilhamer J.J."/>
        </authorList>
    </citation>
    <scope>NUCLEOTIDE SEQUENCE [LARGE SCALE GENOMIC DNA]</scope>
    <source>
        <strain evidence="4 5">KCTC 42603</strain>
    </source>
</reference>